<evidence type="ECO:0000313" key="1">
    <source>
        <dbReference type="EMBL" id="PWA35950.1"/>
    </source>
</evidence>
<accession>A0A2U1KGP0</accession>
<name>A0A2U1KGP0_ARTAN</name>
<proteinExistence type="predicted"/>
<dbReference type="EMBL" id="PKPP01019062">
    <property type="protein sequence ID" value="PWA35950.1"/>
    <property type="molecule type" value="Genomic_DNA"/>
</dbReference>
<keyword evidence="2" id="KW-1185">Reference proteome</keyword>
<dbReference type="OrthoDB" id="10255632at2759"/>
<sequence length="161" mass="18412">MIETTYTWRLVCKGSLLSMVVYSQRLAMECQWLQTWGLICLFYFAALKILCEPLSKLIISECENILCGLEHNSYPMKLPNIEDAFHQFIIVYSAFDKDGDAYNNPTVLSLATAAFTLSFATKKKTKACTKFLRDLISTDCLQANSLIYVYASFYWVMGCTR</sequence>
<comment type="caution">
    <text evidence="1">The sequence shown here is derived from an EMBL/GenBank/DDBJ whole genome shotgun (WGS) entry which is preliminary data.</text>
</comment>
<dbReference type="Proteomes" id="UP000245207">
    <property type="component" value="Unassembled WGS sequence"/>
</dbReference>
<dbReference type="AlphaFoldDB" id="A0A2U1KGP0"/>
<dbReference type="STRING" id="35608.A0A2U1KGP0"/>
<organism evidence="1 2">
    <name type="scientific">Artemisia annua</name>
    <name type="common">Sweet wormwood</name>
    <dbReference type="NCBI Taxonomy" id="35608"/>
    <lineage>
        <taxon>Eukaryota</taxon>
        <taxon>Viridiplantae</taxon>
        <taxon>Streptophyta</taxon>
        <taxon>Embryophyta</taxon>
        <taxon>Tracheophyta</taxon>
        <taxon>Spermatophyta</taxon>
        <taxon>Magnoliopsida</taxon>
        <taxon>eudicotyledons</taxon>
        <taxon>Gunneridae</taxon>
        <taxon>Pentapetalae</taxon>
        <taxon>asterids</taxon>
        <taxon>campanulids</taxon>
        <taxon>Asterales</taxon>
        <taxon>Asteraceae</taxon>
        <taxon>Asteroideae</taxon>
        <taxon>Anthemideae</taxon>
        <taxon>Artemisiinae</taxon>
        <taxon>Artemisia</taxon>
    </lineage>
</organism>
<reference evidence="1 2" key="1">
    <citation type="journal article" date="2018" name="Mol. Plant">
        <title>The genome of Artemisia annua provides insight into the evolution of Asteraceae family and artemisinin biosynthesis.</title>
        <authorList>
            <person name="Shen Q."/>
            <person name="Zhang L."/>
            <person name="Liao Z."/>
            <person name="Wang S."/>
            <person name="Yan T."/>
            <person name="Shi P."/>
            <person name="Liu M."/>
            <person name="Fu X."/>
            <person name="Pan Q."/>
            <person name="Wang Y."/>
            <person name="Lv Z."/>
            <person name="Lu X."/>
            <person name="Zhang F."/>
            <person name="Jiang W."/>
            <person name="Ma Y."/>
            <person name="Chen M."/>
            <person name="Hao X."/>
            <person name="Li L."/>
            <person name="Tang Y."/>
            <person name="Lv G."/>
            <person name="Zhou Y."/>
            <person name="Sun X."/>
            <person name="Brodelius P.E."/>
            <person name="Rose J.K.C."/>
            <person name="Tang K."/>
        </authorList>
    </citation>
    <scope>NUCLEOTIDE SEQUENCE [LARGE SCALE GENOMIC DNA]</scope>
    <source>
        <strain evidence="2">cv. Huhao1</strain>
        <tissue evidence="1">Leaf</tissue>
    </source>
</reference>
<evidence type="ECO:0000313" key="2">
    <source>
        <dbReference type="Proteomes" id="UP000245207"/>
    </source>
</evidence>
<gene>
    <name evidence="1" type="ORF">CTI12_AA604760</name>
</gene>
<protein>
    <submittedName>
        <fullName evidence="1">Separase</fullName>
    </submittedName>
</protein>